<feature type="compositionally biased region" description="Polar residues" evidence="1">
    <location>
        <begin position="528"/>
        <end position="542"/>
    </location>
</feature>
<proteinExistence type="predicted"/>
<feature type="region of interest" description="Disordered" evidence="1">
    <location>
        <begin position="1"/>
        <end position="111"/>
    </location>
</feature>
<feature type="region of interest" description="Disordered" evidence="1">
    <location>
        <begin position="316"/>
        <end position="457"/>
    </location>
</feature>
<feature type="compositionally biased region" description="Basic residues" evidence="1">
    <location>
        <begin position="543"/>
        <end position="556"/>
    </location>
</feature>
<gene>
    <name evidence="2" type="ORF">CUNI_LOCUS12430</name>
</gene>
<evidence type="ECO:0000313" key="3">
    <source>
        <dbReference type="Proteomes" id="UP000678393"/>
    </source>
</evidence>
<protein>
    <recommendedName>
        <fullName evidence="4">RRM domain-containing protein</fullName>
    </recommendedName>
</protein>
<evidence type="ECO:0000313" key="2">
    <source>
        <dbReference type="EMBL" id="CAG5126872.1"/>
    </source>
</evidence>
<keyword evidence="3" id="KW-1185">Reference proteome</keyword>
<evidence type="ECO:0000256" key="1">
    <source>
        <dbReference type="SAM" id="MobiDB-lite"/>
    </source>
</evidence>
<feature type="compositionally biased region" description="Low complexity" evidence="1">
    <location>
        <begin position="516"/>
        <end position="527"/>
    </location>
</feature>
<accession>A0A8S3ZIC0</accession>
<dbReference type="AlphaFoldDB" id="A0A8S3ZIC0"/>
<feature type="compositionally biased region" description="Basic and acidic residues" evidence="1">
    <location>
        <begin position="347"/>
        <end position="366"/>
    </location>
</feature>
<feature type="compositionally biased region" description="Basic and acidic residues" evidence="1">
    <location>
        <begin position="316"/>
        <end position="337"/>
    </location>
</feature>
<name>A0A8S3ZIC0_9EUPU</name>
<organism evidence="2 3">
    <name type="scientific">Candidula unifasciata</name>
    <dbReference type="NCBI Taxonomy" id="100452"/>
    <lineage>
        <taxon>Eukaryota</taxon>
        <taxon>Metazoa</taxon>
        <taxon>Spiralia</taxon>
        <taxon>Lophotrochozoa</taxon>
        <taxon>Mollusca</taxon>
        <taxon>Gastropoda</taxon>
        <taxon>Heterobranchia</taxon>
        <taxon>Euthyneura</taxon>
        <taxon>Panpulmonata</taxon>
        <taxon>Eupulmonata</taxon>
        <taxon>Stylommatophora</taxon>
        <taxon>Helicina</taxon>
        <taxon>Helicoidea</taxon>
        <taxon>Geomitridae</taxon>
        <taxon>Candidula</taxon>
    </lineage>
</organism>
<feature type="compositionally biased region" description="Low complexity" evidence="1">
    <location>
        <begin position="368"/>
        <end position="379"/>
    </location>
</feature>
<feature type="region of interest" description="Disordered" evidence="1">
    <location>
        <begin position="510"/>
        <end position="571"/>
    </location>
</feature>
<comment type="caution">
    <text evidence="2">The sequence shown here is derived from an EMBL/GenBank/DDBJ whole genome shotgun (WGS) entry which is preliminary data.</text>
</comment>
<dbReference type="OrthoDB" id="6136763at2759"/>
<feature type="compositionally biased region" description="Basic and acidic residues" evidence="1">
    <location>
        <begin position="404"/>
        <end position="414"/>
    </location>
</feature>
<feature type="compositionally biased region" description="Acidic residues" evidence="1">
    <location>
        <begin position="14"/>
        <end position="27"/>
    </location>
</feature>
<feature type="compositionally biased region" description="Polar residues" evidence="1">
    <location>
        <begin position="1"/>
        <end position="10"/>
    </location>
</feature>
<evidence type="ECO:0008006" key="4">
    <source>
        <dbReference type="Google" id="ProtNLM"/>
    </source>
</evidence>
<reference evidence="2" key="1">
    <citation type="submission" date="2021-04" db="EMBL/GenBank/DDBJ databases">
        <authorList>
            <consortium name="Molecular Ecology Group"/>
        </authorList>
    </citation>
    <scope>NUCLEOTIDE SEQUENCE</scope>
</reference>
<feature type="region of interest" description="Disordered" evidence="1">
    <location>
        <begin position="590"/>
        <end position="613"/>
    </location>
</feature>
<dbReference type="Proteomes" id="UP000678393">
    <property type="component" value="Unassembled WGS sequence"/>
</dbReference>
<dbReference type="EMBL" id="CAJHNH020002484">
    <property type="protein sequence ID" value="CAG5126872.1"/>
    <property type="molecule type" value="Genomic_DNA"/>
</dbReference>
<sequence length="667" mass="73657">MENSEDQVTTAGEEIAENQTEDTEETSTEAVNNEGVAESGLLESDEPMEEGAQLNDSLLEETEAQNSAAEHPSGEVEGNEAVLEDTMDDGKEGEEKEEDEDKEEEIKLPDTEMPQVNVASLAKRKWQVKIYPLKPDDFINGQIARVFSNAKESLLYIYSSGKFNGGKGEMYVSSEVQAAKVVHNLMKLDFKSQNINIEIIRKNNEGVVEEKAFMRFDTKLIRILCIPAFKNRRLGGRRDRVVGSVFLKNLPNGTSKDMLRVMFPFAPEINYSPDKFPDGTARLVLGARSSVGPCLRGFTKLELGDTLLELKPLQKRAAEDEKKKDAGETDGTKKAEGSEEAGSQPEADDKAVDGKTDEKSSAEKTSGKSPAKSPAASKAADGKEKKPGVGNKTPQSLGANKNRNPRDNRRDTGARRGTYRPRRGNFAQRGGDRNRFRTGGFGSRFRPEDRRMRMPGAGRDAGINTGAAKEMMLLQSQLSVAIKNQLSMLNQTQFALEQAKREAATVSFSRDVAQASPSSLMSRRVSSTPRTEQQARGGQVKTNNRRQQHRRGKPRDRRTEGGRFGEGARFGGGGDYSYKRNAEMAGLPEEYGATGQGKRRTSGFGEHSESHSWADDRAAPAFGSSYPPAFGYEREFEEREADFHSLHAGLSPRSLNYSHNSNYGYRY</sequence>